<organism evidence="2 3">
    <name type="scientific">Castilleja foliolosa</name>
    <dbReference type="NCBI Taxonomy" id="1961234"/>
    <lineage>
        <taxon>Eukaryota</taxon>
        <taxon>Viridiplantae</taxon>
        <taxon>Streptophyta</taxon>
        <taxon>Embryophyta</taxon>
        <taxon>Tracheophyta</taxon>
        <taxon>Spermatophyta</taxon>
        <taxon>Magnoliopsida</taxon>
        <taxon>eudicotyledons</taxon>
        <taxon>Gunneridae</taxon>
        <taxon>Pentapetalae</taxon>
        <taxon>asterids</taxon>
        <taxon>lamiids</taxon>
        <taxon>Lamiales</taxon>
        <taxon>Orobanchaceae</taxon>
        <taxon>Pedicularideae</taxon>
        <taxon>Castillejinae</taxon>
        <taxon>Castilleja</taxon>
    </lineage>
</organism>
<proteinExistence type="predicted"/>
<keyword evidence="3" id="KW-1185">Reference proteome</keyword>
<dbReference type="EMBL" id="JAVIJP010000031">
    <property type="protein sequence ID" value="KAL3633217.1"/>
    <property type="molecule type" value="Genomic_DNA"/>
</dbReference>
<evidence type="ECO:0000313" key="3">
    <source>
        <dbReference type="Proteomes" id="UP001632038"/>
    </source>
</evidence>
<evidence type="ECO:0000256" key="1">
    <source>
        <dbReference type="SAM" id="MobiDB-lite"/>
    </source>
</evidence>
<evidence type="ECO:0000313" key="2">
    <source>
        <dbReference type="EMBL" id="KAL3633217.1"/>
    </source>
</evidence>
<comment type="caution">
    <text evidence="2">The sequence shown here is derived from an EMBL/GenBank/DDBJ whole genome shotgun (WGS) entry which is preliminary data.</text>
</comment>
<dbReference type="AlphaFoldDB" id="A0ABD3CUQ2"/>
<feature type="compositionally biased region" description="Basic and acidic residues" evidence="1">
    <location>
        <begin position="73"/>
        <end position="84"/>
    </location>
</feature>
<protein>
    <submittedName>
        <fullName evidence="2">Uncharacterized protein</fullName>
    </submittedName>
</protein>
<gene>
    <name evidence="2" type="ORF">CASFOL_022979</name>
</gene>
<sequence length="95" mass="10512">MPLSFISALTAAIAFEGSKNPFLAYLVIHWDAFVEKFPHKRSNSGSVRVPLLEYLAVIHLLQVDLLGLGVNRDSRKSVNGDTAKHSLYQDGFPSK</sequence>
<dbReference type="Proteomes" id="UP001632038">
    <property type="component" value="Unassembled WGS sequence"/>
</dbReference>
<reference evidence="3" key="1">
    <citation type="journal article" date="2024" name="IScience">
        <title>Strigolactones Initiate the Formation of Haustorium-like Structures in Castilleja.</title>
        <authorList>
            <person name="Buerger M."/>
            <person name="Peterson D."/>
            <person name="Chory J."/>
        </authorList>
    </citation>
    <scope>NUCLEOTIDE SEQUENCE [LARGE SCALE GENOMIC DNA]</scope>
</reference>
<accession>A0ABD3CUQ2</accession>
<feature type="region of interest" description="Disordered" evidence="1">
    <location>
        <begin position="73"/>
        <end position="95"/>
    </location>
</feature>
<name>A0ABD3CUQ2_9LAMI</name>